<dbReference type="Pfam" id="PF00644">
    <property type="entry name" value="PARP"/>
    <property type="match status" value="1"/>
</dbReference>
<evidence type="ECO:0000259" key="9">
    <source>
        <dbReference type="PROSITE" id="PS51059"/>
    </source>
</evidence>
<feature type="domain" description="Helicase C-terminal" evidence="11">
    <location>
        <begin position="632"/>
        <end position="808"/>
    </location>
</feature>
<dbReference type="GO" id="GO:0005524">
    <property type="term" value="F:ATP binding"/>
    <property type="evidence" value="ECO:0007669"/>
    <property type="project" value="UniProtKB-KW"/>
</dbReference>
<dbReference type="InterPro" id="IPR001650">
    <property type="entry name" value="Helicase_C-like"/>
</dbReference>
<gene>
    <name evidence="12" type="ORF">CJN711_LOCUS17452</name>
</gene>
<keyword evidence="4" id="KW-0067">ATP-binding</keyword>
<dbReference type="SMART" id="SM00847">
    <property type="entry name" value="HA2"/>
    <property type="match status" value="1"/>
</dbReference>
<protein>
    <recommendedName>
        <fullName evidence="6">Poly [ADP-ribose] polymerase</fullName>
        <shortName evidence="6">PARP</shortName>
        <ecNumber evidence="6">2.4.2.-</ecNumber>
    </recommendedName>
</protein>
<dbReference type="GO" id="GO:0003723">
    <property type="term" value="F:RNA binding"/>
    <property type="evidence" value="ECO:0007669"/>
    <property type="project" value="TreeGrafter"/>
</dbReference>
<sequence length="1650" mass="188972">MSQETEIPITQNNAENESDINCENNYNESIPDDTISVLSPPVELLAPSADMETLKQILAETEKENITLKEQCALNEAKVLQLVSSADGMTQKHQIELEEAKKRQIEKGQEWLDIEVQLKQKHEKEKEMHEQTISTILVELTSLNDKRKTSEKREETLKSMEKNIRICQYSGIHLQVMHDCFLPRFDSLVSYVKESVPNIDEYFIDQIPKVTFEQMNDATYTITVRGFPAHHTAFVAAKQRIYNLSNSVNSAKEFYQRDINRIIRLTTDTLMAVQGNTKIWKQYCTALTQLLQEKSIEYVNRFNVHIKEKSRSLIEQSICGTSTPPWIELPTCTNLFRDEYPFKNEIEGLKHQALDEFIKQNISFQRLKFDQIPTKRSVNTIKEFISQIQLTFRTNKKYEGYELKHFSLIPDLLQQIMIYYSCYAVQLPLFESSKELLDKIDKNTVTTITTSTGSGKSTLLPSLLIAEGYDKVIVTQPRRLPCRLISKRVNETIQTDTTDISQKLAGWAVSGAKENQNAKILYITDGLLKERLLHDENFITADTRVAKSIVLFIDEVHERSVNIDLCLALLARILAIRPNIQSKLKIIVSSATLDSSVPNLFRNIPNISFTEFEMPQMGTRYSVNKIARRNENVLDVVLELYKKRERHDQILCFVNSVSEVNQCCRLLAELSHGTIDAVALVQSQSPKVQEKNLETRSVFFSTTVAETSLTFPSLKYVVDTGMINVPVYDSKSKRTVLCEVRAAESTIKQRLGRLDQPYPTPHICQSDLTAIEFSLRRSPVRSGLHYMQKFFPDKPSQDAINMAVDELTKLGILEMASSNQFTQHGACLAKLPDFGSLAMSKAVLAALETYHCGRDLICLSSILSVLNTTNVLKGLPQSMKNPDGDFMSLLNIMNDVLLVKQSVQADQFDPDHFFKAKGLSCIGHIIKQALDRYTGLQAQFNQLNDYRQKAQTRSGKWELVAKSLLAGYSDNIFVSMKELQEKTHQYGRYKNTTDLALLDLQSTLVRPISEAPVCVVLARDVRYSTAVRSTAILSFVGEIKPSWIECPITRNIEISEGEVAHLRSNNLLERFKSKFSKLIHIILGSRKISLDGKSGGNVFNVELAIRKQIVTSMTFELKNECEPDTSNHMNLSRNLDSITKMPYIFNPMKWRWEARKQVKITINANSTKKTCEITLEGRDSENRNCHDEFQSFMSWLKHTAVIRLPHSGVLPRLLHPKMRKAYPDIEKNVARITDSKRTMVDLYNSVKGRDAKRETRMEAVAWIAVCKFNCKLEGGFVRDWVIGNNEEPQQRTNNPTSWIKYQTNSKGQLIPYMDKDIVPSDLDCHLPLDRYFDIDKFRDELYKVGITCEIIREDWRYVLLIDKDEPTGPFTMDLIEPHVTLAHDRIDLDVSNLSLEKDYPREIGMRIDITQSPYSIELETIIENIKSKNFQVLRPLDALVNSRVKKMEQRKWTQLGEPSNFIPRPYEKYNFVLVPLPRLSTLYQALSKTMNTIGPSVKIVSMDEIKNPFLEDTYEGMKKIIARQCKGNPNEQKRYHGTKGDAINGILENGFDDRFFSSAGAWGKRHGAYFADDPRKSHNYTAVDPINKTRVIFYNKVILGKESIMNQADRTLTAAPQDFHSVRGTQFQYPEYIVYRFAQALPYIKITYTK</sequence>
<dbReference type="EC" id="2.4.2.-" evidence="6"/>
<evidence type="ECO:0000256" key="6">
    <source>
        <dbReference type="RuleBase" id="RU362114"/>
    </source>
</evidence>
<comment type="similarity">
    <text evidence="5">Belongs to the DEAD box helicase family. DEAH subfamily. PRP16 sub-subfamily.</text>
</comment>
<evidence type="ECO:0000256" key="7">
    <source>
        <dbReference type="SAM" id="Coils"/>
    </source>
</evidence>
<evidence type="ECO:0000256" key="4">
    <source>
        <dbReference type="ARBA" id="ARBA00022840"/>
    </source>
</evidence>
<keyword evidence="6" id="KW-0328">Glycosyltransferase</keyword>
<dbReference type="SUPFAM" id="SSF52540">
    <property type="entry name" value="P-loop containing nucleoside triphosphate hydrolases"/>
    <property type="match status" value="1"/>
</dbReference>
<feature type="domain" description="Helicase ATP-binding" evidence="10">
    <location>
        <begin position="437"/>
        <end position="611"/>
    </location>
</feature>
<evidence type="ECO:0000256" key="5">
    <source>
        <dbReference type="ARBA" id="ARBA00038040"/>
    </source>
</evidence>
<organism evidence="12 13">
    <name type="scientific">Rotaria magnacalcarata</name>
    <dbReference type="NCBI Taxonomy" id="392030"/>
    <lineage>
        <taxon>Eukaryota</taxon>
        <taxon>Metazoa</taxon>
        <taxon>Spiralia</taxon>
        <taxon>Gnathifera</taxon>
        <taxon>Rotifera</taxon>
        <taxon>Eurotatoria</taxon>
        <taxon>Bdelloidea</taxon>
        <taxon>Philodinida</taxon>
        <taxon>Philodinidae</taxon>
        <taxon>Rotaria</taxon>
    </lineage>
</organism>
<keyword evidence="6" id="KW-0808">Transferase</keyword>
<evidence type="ECO:0000256" key="8">
    <source>
        <dbReference type="SAM" id="MobiDB-lite"/>
    </source>
</evidence>
<dbReference type="SMART" id="SM00487">
    <property type="entry name" value="DEXDc"/>
    <property type="match status" value="1"/>
</dbReference>
<accession>A0A815EK17</accession>
<dbReference type="PROSITE" id="PS51194">
    <property type="entry name" value="HELICASE_CTER"/>
    <property type="match status" value="1"/>
</dbReference>
<evidence type="ECO:0000259" key="10">
    <source>
        <dbReference type="PROSITE" id="PS51192"/>
    </source>
</evidence>
<dbReference type="InterPro" id="IPR027417">
    <property type="entry name" value="P-loop_NTPase"/>
</dbReference>
<dbReference type="SUPFAM" id="SSF56399">
    <property type="entry name" value="ADP-ribosylation"/>
    <property type="match status" value="1"/>
</dbReference>
<keyword evidence="2" id="KW-0378">Hydrolase</keyword>
<dbReference type="GO" id="GO:0003950">
    <property type="term" value="F:NAD+ poly-ADP-ribosyltransferase activity"/>
    <property type="evidence" value="ECO:0007669"/>
    <property type="project" value="UniProtKB-UniRule"/>
</dbReference>
<dbReference type="InterPro" id="IPR007502">
    <property type="entry name" value="Helicase-assoc_dom"/>
</dbReference>
<dbReference type="PROSITE" id="PS51192">
    <property type="entry name" value="HELICASE_ATP_BIND_1"/>
    <property type="match status" value="1"/>
</dbReference>
<dbReference type="PANTHER" id="PTHR18934">
    <property type="entry name" value="ATP-DEPENDENT RNA HELICASE"/>
    <property type="match status" value="1"/>
</dbReference>
<evidence type="ECO:0000256" key="1">
    <source>
        <dbReference type="ARBA" id="ARBA00022741"/>
    </source>
</evidence>
<dbReference type="EMBL" id="CAJNOV010008129">
    <property type="protein sequence ID" value="CAF1311438.1"/>
    <property type="molecule type" value="Genomic_DNA"/>
</dbReference>
<evidence type="ECO:0000259" key="11">
    <source>
        <dbReference type="PROSITE" id="PS51194"/>
    </source>
</evidence>
<dbReference type="InterPro" id="IPR012317">
    <property type="entry name" value="Poly(ADP-ribose)pol_cat_dom"/>
</dbReference>
<proteinExistence type="inferred from homology"/>
<dbReference type="GO" id="GO:0016787">
    <property type="term" value="F:hydrolase activity"/>
    <property type="evidence" value="ECO:0007669"/>
    <property type="project" value="UniProtKB-KW"/>
</dbReference>
<dbReference type="Gene3D" id="3.90.228.10">
    <property type="match status" value="1"/>
</dbReference>
<dbReference type="InterPro" id="IPR014001">
    <property type="entry name" value="Helicase_ATP-bd"/>
</dbReference>
<dbReference type="PROSITE" id="PS51059">
    <property type="entry name" value="PARP_CATALYTIC"/>
    <property type="match status" value="1"/>
</dbReference>
<keyword evidence="7" id="KW-0175">Coiled coil</keyword>
<keyword evidence="3" id="KW-0347">Helicase</keyword>
<evidence type="ECO:0000313" key="12">
    <source>
        <dbReference type="EMBL" id="CAF1311438.1"/>
    </source>
</evidence>
<dbReference type="PANTHER" id="PTHR18934:SF91">
    <property type="entry name" value="PRE-MRNA-SPLICING FACTOR ATP-DEPENDENT RNA HELICASE PRP16"/>
    <property type="match status" value="1"/>
</dbReference>
<comment type="caution">
    <text evidence="12">The sequence shown here is derived from an EMBL/GenBank/DDBJ whole genome shotgun (WGS) entry which is preliminary data.</text>
</comment>
<feature type="coiled-coil region" evidence="7">
    <location>
        <begin position="51"/>
        <end position="78"/>
    </location>
</feature>
<dbReference type="GO" id="GO:0004386">
    <property type="term" value="F:helicase activity"/>
    <property type="evidence" value="ECO:0007669"/>
    <property type="project" value="UniProtKB-KW"/>
</dbReference>
<dbReference type="Gene3D" id="1.20.120.1080">
    <property type="match status" value="1"/>
</dbReference>
<dbReference type="Proteomes" id="UP000663855">
    <property type="component" value="Unassembled WGS sequence"/>
</dbReference>
<dbReference type="Gene3D" id="3.40.50.300">
    <property type="entry name" value="P-loop containing nucleotide triphosphate hydrolases"/>
    <property type="match status" value="2"/>
</dbReference>
<evidence type="ECO:0000256" key="2">
    <source>
        <dbReference type="ARBA" id="ARBA00022801"/>
    </source>
</evidence>
<feature type="region of interest" description="Disordered" evidence="8">
    <location>
        <begin position="1"/>
        <end position="28"/>
    </location>
</feature>
<dbReference type="CDD" id="cd17917">
    <property type="entry name" value="DEXHc_RHA-like"/>
    <property type="match status" value="1"/>
</dbReference>
<feature type="domain" description="PARP catalytic" evidence="9">
    <location>
        <begin position="1460"/>
        <end position="1650"/>
    </location>
</feature>
<evidence type="ECO:0000256" key="3">
    <source>
        <dbReference type="ARBA" id="ARBA00022806"/>
    </source>
</evidence>
<dbReference type="Pfam" id="PF00271">
    <property type="entry name" value="Helicase_C"/>
    <property type="match status" value="1"/>
</dbReference>
<keyword evidence="6" id="KW-0520">NAD</keyword>
<keyword evidence="1" id="KW-0547">Nucleotide-binding</keyword>
<reference evidence="12" key="1">
    <citation type="submission" date="2021-02" db="EMBL/GenBank/DDBJ databases">
        <authorList>
            <person name="Nowell W R."/>
        </authorList>
    </citation>
    <scope>NUCLEOTIDE SEQUENCE</scope>
</reference>
<evidence type="ECO:0000313" key="13">
    <source>
        <dbReference type="Proteomes" id="UP000663855"/>
    </source>
</evidence>
<name>A0A815EK17_9BILA</name>